<dbReference type="Proteomes" id="UP001208689">
    <property type="component" value="Chromosome"/>
</dbReference>
<organism evidence="1 2">
    <name type="scientific">Candidatus Lokiarchaeum ossiferum</name>
    <dbReference type="NCBI Taxonomy" id="2951803"/>
    <lineage>
        <taxon>Archaea</taxon>
        <taxon>Promethearchaeati</taxon>
        <taxon>Promethearchaeota</taxon>
        <taxon>Promethearchaeia</taxon>
        <taxon>Promethearchaeales</taxon>
        <taxon>Promethearchaeaceae</taxon>
        <taxon>Candidatus Lokiarchaeum</taxon>
    </lineage>
</organism>
<dbReference type="EMBL" id="CP104013">
    <property type="protein sequence ID" value="UYP43962.1"/>
    <property type="molecule type" value="Genomic_DNA"/>
</dbReference>
<accession>A0ABY6HM47</accession>
<sequence>METYSELLEKLRIFKESEQFEYAIDICDAIIALISNNEIKRDISSWKEEKASLILNLKRKLSLKESISPKDKDIPEKSEERIKTNWSKYFSLLMKANTLESTDKIKSQKILKECLIMLKQDEQAFLKKYPNRKADRKAIEKRLK</sequence>
<protein>
    <submittedName>
        <fullName evidence="1">Uncharacterized protein</fullName>
    </submittedName>
</protein>
<gene>
    <name evidence="1" type="ORF">NEF87_000247</name>
</gene>
<keyword evidence="2" id="KW-1185">Reference proteome</keyword>
<proteinExistence type="predicted"/>
<evidence type="ECO:0000313" key="1">
    <source>
        <dbReference type="EMBL" id="UYP43962.1"/>
    </source>
</evidence>
<evidence type="ECO:0000313" key="2">
    <source>
        <dbReference type="Proteomes" id="UP001208689"/>
    </source>
</evidence>
<name>A0ABY6HM47_9ARCH</name>
<reference evidence="1" key="1">
    <citation type="submission" date="2022-09" db="EMBL/GenBank/DDBJ databases">
        <title>Actin cytoskeleton and complex cell architecture in an #Asgard archaeon.</title>
        <authorList>
            <person name="Ponce Toledo R.I."/>
            <person name="Schleper C."/>
            <person name="Rodrigues Oliveira T."/>
            <person name="Wollweber F."/>
            <person name="Xu J."/>
            <person name="Rittmann S."/>
            <person name="Klingl A."/>
            <person name="Pilhofer M."/>
        </authorList>
    </citation>
    <scope>NUCLEOTIDE SEQUENCE</scope>
    <source>
        <strain evidence="1">B-35</strain>
    </source>
</reference>